<sequence>MQTNYGYEERLVEINFEELSLEIDINNPSLTDEEIANAALEQLNKNFWPIIENKINCKLLPKNTLTQSTAFTGRIVEEISTNQIGVISKTDFQNQKSITVLFPNGDTKLFFTHELKETELDTFDMAFIPHKYVPGEAVERNKIYLIQTQKNTGLAVMNPTRSLNSDRWRVSFFTTSPTKKVEFMATEDIISSIIND</sequence>
<dbReference type="EMBL" id="UAQE01000010">
    <property type="protein sequence ID" value="SPU40702.1"/>
    <property type="molecule type" value="Genomic_DNA"/>
</dbReference>
<dbReference type="AlphaFoldDB" id="A0A2X1AJA4"/>
<organism evidence="1 2">
    <name type="scientific">Lysinibacillus capsici</name>
    <dbReference type="NCBI Taxonomy" id="2115968"/>
    <lineage>
        <taxon>Bacteria</taxon>
        <taxon>Bacillati</taxon>
        <taxon>Bacillota</taxon>
        <taxon>Bacilli</taxon>
        <taxon>Bacillales</taxon>
        <taxon>Bacillaceae</taxon>
        <taxon>Lysinibacillus</taxon>
    </lineage>
</organism>
<gene>
    <name evidence="1" type="ORF">NCTC7582_05246</name>
</gene>
<proteinExistence type="predicted"/>
<dbReference type="Proteomes" id="UP000251431">
    <property type="component" value="Unassembled WGS sequence"/>
</dbReference>
<dbReference type="RefSeq" id="WP_112118943.1">
    <property type="nucleotide sequence ID" value="NZ_UAQE01000010.1"/>
</dbReference>
<name>A0A2X1AJA4_9BACI</name>
<reference evidence="1 2" key="1">
    <citation type="submission" date="2018-06" db="EMBL/GenBank/DDBJ databases">
        <authorList>
            <consortium name="Pathogen Informatics"/>
            <person name="Doyle S."/>
        </authorList>
    </citation>
    <scope>NUCLEOTIDE SEQUENCE [LARGE SCALE GENOMIC DNA]</scope>
    <source>
        <strain evidence="1 2">NCTC7582</strain>
    </source>
</reference>
<evidence type="ECO:0000313" key="1">
    <source>
        <dbReference type="EMBL" id="SPU40702.1"/>
    </source>
</evidence>
<accession>A0A2X1AJA4</accession>
<protein>
    <submittedName>
        <fullName evidence="1">Uncharacterized protein</fullName>
    </submittedName>
</protein>
<evidence type="ECO:0000313" key="2">
    <source>
        <dbReference type="Proteomes" id="UP000251431"/>
    </source>
</evidence>